<dbReference type="Pfam" id="PF26466">
    <property type="entry name" value="DNA_primase_lrg_N"/>
    <property type="match status" value="1"/>
</dbReference>
<keyword evidence="5 9" id="KW-0479">Metal-binding</keyword>
<keyword evidence="7 9" id="KW-0411">Iron-sulfur</keyword>
<dbReference type="SUPFAM" id="SSF140914">
    <property type="entry name" value="PriB N-terminal domain-like"/>
    <property type="match status" value="1"/>
</dbReference>
<dbReference type="Pfam" id="PF04104">
    <property type="entry name" value="DNA_primase_lrg"/>
    <property type="match status" value="1"/>
</dbReference>
<keyword evidence="8 9" id="KW-0238">DNA-binding</keyword>
<comment type="caution">
    <text evidence="12">The sequence shown here is derived from an EMBL/GenBank/DDBJ whole genome shotgun (WGS) entry which is preliminary data.</text>
</comment>
<organism evidence="12 13">
    <name type="scientific">Taphrina deformans (strain PYCC 5710 / ATCC 11124 / CBS 356.35 / IMI 108563 / JCM 9778 / NBRC 8474)</name>
    <name type="common">Peach leaf curl fungus</name>
    <name type="synonym">Lalaria deformans</name>
    <dbReference type="NCBI Taxonomy" id="1097556"/>
    <lineage>
        <taxon>Eukaryota</taxon>
        <taxon>Fungi</taxon>
        <taxon>Dikarya</taxon>
        <taxon>Ascomycota</taxon>
        <taxon>Taphrinomycotina</taxon>
        <taxon>Taphrinomycetes</taxon>
        <taxon>Taphrinales</taxon>
        <taxon>Taphrinaceae</taxon>
        <taxon>Taphrina</taxon>
    </lineage>
</organism>
<dbReference type="AlphaFoldDB" id="R4XIB3"/>
<dbReference type="CDD" id="cd07322">
    <property type="entry name" value="PriL_PriS_Eukaryotic"/>
    <property type="match status" value="1"/>
</dbReference>
<evidence type="ECO:0000313" key="12">
    <source>
        <dbReference type="EMBL" id="CCG83107.1"/>
    </source>
</evidence>
<dbReference type="STRING" id="1097556.R4XIB3"/>
<accession>R4XIB3</accession>
<dbReference type="PANTHER" id="PTHR10537">
    <property type="entry name" value="DNA PRIMASE LARGE SUBUNIT"/>
    <property type="match status" value="1"/>
</dbReference>
<dbReference type="InterPro" id="IPR016558">
    <property type="entry name" value="DNA_primase_lsu_euk"/>
</dbReference>
<dbReference type="GO" id="GO:0006269">
    <property type="term" value="P:DNA replication, synthesis of primer"/>
    <property type="evidence" value="ECO:0007669"/>
    <property type="project" value="UniProtKB-KW"/>
</dbReference>
<sequence>MFKRAKTKAATRRNFGLEVSKETDYPTRLSFYITPPRSEITVEDFQRWAIDRLIVLGEIESAIYRNKTQAELTSLIKSLTDKYLPLSSNSSRTLKGELVEAERRKDHYSHFILRLAFCRSEDLRARFIRTELALFKQRFLQDDAQEKAQFLDSLDLDWSAVSAAEKAELHDKLLAASGTRSIENESYFKVDWTKVPDLIAMRKVYLHAGMAYVPVSEQFSLISAEYANRLVAALELTARALPRLDEDDRLIPILTHLSKGFVAPEYTSSADANSAAVTAAQIPTLAAHFPLCMRVMHDNLQYQHHLKHTERLQYGLFLKGIGLNVEEALVFWRQSFSTVNDDKFAKEYRYNVRYNYGLEGSRKNYKPYSCQQILTGPPPGAGQCHGCPYKHFGKEALAASLSKLGISDSKTLKDVNESIATKHYHVACTKVFEATNPDVVLNESISHPNMYFSKAMGIAHNDAQKTEHQEVDNSDHRVEIAI</sequence>
<dbReference type="GO" id="GO:0003677">
    <property type="term" value="F:DNA binding"/>
    <property type="evidence" value="ECO:0007669"/>
    <property type="project" value="UniProtKB-UniRule"/>
</dbReference>
<evidence type="ECO:0000256" key="9">
    <source>
        <dbReference type="PIRNR" id="PIRNR009449"/>
    </source>
</evidence>
<dbReference type="PANTHER" id="PTHR10537:SF3">
    <property type="entry name" value="DNA PRIMASE LARGE SUBUNIT"/>
    <property type="match status" value="1"/>
</dbReference>
<feature type="binding site" evidence="10">
    <location>
        <position position="428"/>
    </location>
    <ligand>
        <name>[4Fe-4S] cluster</name>
        <dbReference type="ChEBI" id="CHEBI:49883"/>
    </ligand>
</feature>
<keyword evidence="6 9" id="KW-0408">Iron</keyword>
<dbReference type="VEuPathDB" id="FungiDB:TAPDE_003027"/>
<evidence type="ECO:0000256" key="3">
    <source>
        <dbReference type="ARBA" id="ARBA00022515"/>
    </source>
</evidence>
<keyword evidence="3 9" id="KW-0639">Primosome</keyword>
<dbReference type="FunFam" id="1.20.930.80:FF:000003">
    <property type="entry name" value="DNA primase large subunit"/>
    <property type="match status" value="1"/>
</dbReference>
<evidence type="ECO:0000256" key="2">
    <source>
        <dbReference type="ARBA" id="ARBA00022485"/>
    </source>
</evidence>
<dbReference type="EMBL" id="CAHR02000123">
    <property type="protein sequence ID" value="CCG83107.1"/>
    <property type="molecule type" value="Genomic_DNA"/>
</dbReference>
<evidence type="ECO:0000256" key="10">
    <source>
        <dbReference type="PIRSR" id="PIRSR009449-1"/>
    </source>
</evidence>
<feature type="domain" description="DNA primase large subunit C-terminal" evidence="11">
    <location>
        <begin position="287"/>
        <end position="452"/>
    </location>
</feature>
<evidence type="ECO:0000256" key="5">
    <source>
        <dbReference type="ARBA" id="ARBA00022723"/>
    </source>
</evidence>
<dbReference type="GO" id="GO:0046872">
    <property type="term" value="F:metal ion binding"/>
    <property type="evidence" value="ECO:0007669"/>
    <property type="project" value="UniProtKB-UniRule"/>
</dbReference>
<evidence type="ECO:0000256" key="4">
    <source>
        <dbReference type="ARBA" id="ARBA00022705"/>
    </source>
</evidence>
<evidence type="ECO:0000256" key="8">
    <source>
        <dbReference type="ARBA" id="ARBA00023125"/>
    </source>
</evidence>
<keyword evidence="13" id="KW-1185">Reference proteome</keyword>
<feature type="binding site" evidence="10">
    <location>
        <position position="292"/>
    </location>
    <ligand>
        <name>[4Fe-4S] cluster</name>
        <dbReference type="ChEBI" id="CHEBI:49883"/>
    </ligand>
</feature>
<evidence type="ECO:0000256" key="1">
    <source>
        <dbReference type="ARBA" id="ARBA00010564"/>
    </source>
</evidence>
<feature type="binding site" evidence="10">
    <location>
        <position position="370"/>
    </location>
    <ligand>
        <name>[4Fe-4S] cluster</name>
        <dbReference type="ChEBI" id="CHEBI:49883"/>
    </ligand>
</feature>
<comment type="cofactor">
    <cofactor evidence="9">
        <name>[4Fe-4S] cluster</name>
        <dbReference type="ChEBI" id="CHEBI:49883"/>
    </cofactor>
    <text evidence="9">Binds 1 [4Fe-4S] cluster.</text>
</comment>
<comment type="function">
    <text evidence="9">DNA primase is the polymerase that synthesizes small RNA primers for the Okazaki fragments made during discontinuous DNA replication.</text>
</comment>
<evidence type="ECO:0000313" key="13">
    <source>
        <dbReference type="Proteomes" id="UP000013776"/>
    </source>
</evidence>
<dbReference type="OrthoDB" id="421393at2759"/>
<dbReference type="GO" id="GO:0005658">
    <property type="term" value="C:alpha DNA polymerase:primase complex"/>
    <property type="evidence" value="ECO:0007669"/>
    <property type="project" value="TreeGrafter"/>
</dbReference>
<dbReference type="GO" id="GO:0006270">
    <property type="term" value="P:DNA replication initiation"/>
    <property type="evidence" value="ECO:0007669"/>
    <property type="project" value="TreeGrafter"/>
</dbReference>
<dbReference type="GO" id="GO:0051539">
    <property type="term" value="F:4 iron, 4 sulfur cluster binding"/>
    <property type="evidence" value="ECO:0007669"/>
    <property type="project" value="UniProtKB-UniRule"/>
</dbReference>
<comment type="similarity">
    <text evidence="1 9">Belongs to the eukaryotic-type primase large subunit family.</text>
</comment>
<evidence type="ECO:0000256" key="6">
    <source>
        <dbReference type="ARBA" id="ARBA00023004"/>
    </source>
</evidence>
<protein>
    <recommendedName>
        <fullName evidence="9">DNA primase large subunit</fullName>
    </recommendedName>
</protein>
<keyword evidence="4 9" id="KW-0235">DNA replication</keyword>
<dbReference type="Gene3D" id="1.20.930.80">
    <property type="match status" value="1"/>
</dbReference>
<keyword evidence="2 9" id="KW-0004">4Fe-4S</keyword>
<gene>
    <name evidence="12" type="ORF">TAPDE_003027</name>
</gene>
<name>R4XIB3_TAPDE</name>
<dbReference type="eggNOG" id="KOG2267">
    <property type="taxonomic scope" value="Eukaryota"/>
</dbReference>
<dbReference type="InterPro" id="IPR058560">
    <property type="entry name" value="DNA_primase_C"/>
</dbReference>
<reference evidence="12 13" key="1">
    <citation type="journal article" date="2013" name="MBio">
        <title>Genome sequencing of the plant pathogen Taphrina deformans, the causal agent of peach leaf curl.</title>
        <authorList>
            <person name="Cisse O.H."/>
            <person name="Almeida J.M.G.C.F."/>
            <person name="Fonseca A."/>
            <person name="Kumar A.A."/>
            <person name="Salojaervi J."/>
            <person name="Overmyer K."/>
            <person name="Hauser P.M."/>
            <person name="Pagni M."/>
        </authorList>
    </citation>
    <scope>NUCLEOTIDE SEQUENCE [LARGE SCALE GENOMIC DNA]</scope>
    <source>
        <strain evidence="13">PYCC 5710 / ATCC 11124 / CBS 356.35 / IMI 108563 / JCM 9778 / NBRC 8474</strain>
    </source>
</reference>
<dbReference type="InterPro" id="IPR007238">
    <property type="entry name" value="DNA_primase_lsu_euk/arc"/>
</dbReference>
<proteinExistence type="inferred from homology"/>
<dbReference type="Proteomes" id="UP000013776">
    <property type="component" value="Unassembled WGS sequence"/>
</dbReference>
<feature type="binding site" evidence="10">
    <location>
        <position position="387"/>
    </location>
    <ligand>
        <name>[4Fe-4S] cluster</name>
        <dbReference type="ChEBI" id="CHEBI:49883"/>
    </ligand>
</feature>
<evidence type="ECO:0000256" key="7">
    <source>
        <dbReference type="ARBA" id="ARBA00023014"/>
    </source>
</evidence>
<evidence type="ECO:0000259" key="11">
    <source>
        <dbReference type="Pfam" id="PF04104"/>
    </source>
</evidence>
<dbReference type="PIRSF" id="PIRSF009449">
    <property type="entry name" value="DNA_primase_large_subunit"/>
    <property type="match status" value="1"/>
</dbReference>